<evidence type="ECO:0000256" key="6">
    <source>
        <dbReference type="SAM" id="Phobius"/>
    </source>
</evidence>
<dbReference type="InterPro" id="IPR044878">
    <property type="entry name" value="UbiA_sf"/>
</dbReference>
<reference evidence="7 8" key="1">
    <citation type="submission" date="2019-07" db="EMBL/GenBank/DDBJ databases">
        <title>Whole genome shotgun sequence of Adhaeribacter aerolatus NBRC 106133.</title>
        <authorList>
            <person name="Hosoyama A."/>
            <person name="Uohara A."/>
            <person name="Ohji S."/>
            <person name="Ichikawa N."/>
        </authorList>
    </citation>
    <scope>NUCLEOTIDE SEQUENCE [LARGE SCALE GENOMIC DNA]</scope>
    <source>
        <strain evidence="7 8">NBRC 106133</strain>
    </source>
</reference>
<feature type="transmembrane region" description="Helical" evidence="6">
    <location>
        <begin position="102"/>
        <end position="130"/>
    </location>
</feature>
<dbReference type="InterPro" id="IPR050475">
    <property type="entry name" value="Prenyltransferase_related"/>
</dbReference>
<keyword evidence="2" id="KW-1003">Cell membrane</keyword>
<keyword evidence="4 6" id="KW-1133">Transmembrane helix</keyword>
<evidence type="ECO:0000256" key="3">
    <source>
        <dbReference type="ARBA" id="ARBA00022692"/>
    </source>
</evidence>
<evidence type="ECO:0000256" key="2">
    <source>
        <dbReference type="ARBA" id="ARBA00022475"/>
    </source>
</evidence>
<keyword evidence="3 6" id="KW-0812">Transmembrane</keyword>
<dbReference type="Gene3D" id="1.20.120.1780">
    <property type="entry name" value="UbiA prenyltransferase"/>
    <property type="match status" value="1"/>
</dbReference>
<proteinExistence type="predicted"/>
<evidence type="ECO:0000256" key="5">
    <source>
        <dbReference type="ARBA" id="ARBA00023136"/>
    </source>
</evidence>
<accession>A0A512B054</accession>
<dbReference type="Gene3D" id="1.10.357.140">
    <property type="entry name" value="UbiA prenyltransferase"/>
    <property type="match status" value="1"/>
</dbReference>
<dbReference type="Proteomes" id="UP000321532">
    <property type="component" value="Unassembled WGS sequence"/>
</dbReference>
<keyword evidence="5 6" id="KW-0472">Membrane</keyword>
<keyword evidence="7" id="KW-0808">Transferase</keyword>
<feature type="transmembrane region" description="Helical" evidence="6">
    <location>
        <begin position="142"/>
        <end position="163"/>
    </location>
</feature>
<gene>
    <name evidence="7" type="ORF">AAE02nite_30040</name>
</gene>
<dbReference type="EMBL" id="BJYS01000022">
    <property type="protein sequence ID" value="GEO05340.1"/>
    <property type="molecule type" value="Genomic_DNA"/>
</dbReference>
<protein>
    <submittedName>
        <fullName evidence="7">Prenyltransferase</fullName>
    </submittedName>
</protein>
<evidence type="ECO:0000256" key="4">
    <source>
        <dbReference type="ARBA" id="ARBA00022989"/>
    </source>
</evidence>
<feature type="transmembrane region" description="Helical" evidence="6">
    <location>
        <begin position="169"/>
        <end position="187"/>
    </location>
</feature>
<keyword evidence="8" id="KW-1185">Reference proteome</keyword>
<evidence type="ECO:0000256" key="1">
    <source>
        <dbReference type="ARBA" id="ARBA00004141"/>
    </source>
</evidence>
<evidence type="ECO:0000313" key="8">
    <source>
        <dbReference type="Proteomes" id="UP000321532"/>
    </source>
</evidence>
<feature type="transmembrane region" description="Helical" evidence="6">
    <location>
        <begin position="215"/>
        <end position="235"/>
    </location>
</feature>
<name>A0A512B054_9BACT</name>
<sequence>MAQSRFYISLKKVFNLIRLPNLVIIAFCQVLVQVCLLQPQVPVLAIFSDEHLYLLLLATFCIAAAGYIINDYYDIKIDAINKPKRLVVGKGVNRRQAMVAHLLLSAIGVIVGFTLSLAVGFINTGAVLLLWGYSAQLKKMLLLGNITIAFLSATMLLVVSVNVGVDNKAVWAYALFAFIISVIREIIKDMEDVKGDATFGCRTLPIVAGIPGSKWVLYGLMTVFYLTVVSAIIYRYNDLPFGLYMLLLVLVPSFFFLRYIVKADRKRDFARLSNWCKGIMLLGMLSMFFFR</sequence>
<feature type="transmembrane region" description="Helical" evidence="6">
    <location>
        <begin position="241"/>
        <end position="260"/>
    </location>
</feature>
<dbReference type="InterPro" id="IPR000537">
    <property type="entry name" value="UbiA_prenyltransferase"/>
</dbReference>
<dbReference type="GO" id="GO:0016020">
    <property type="term" value="C:membrane"/>
    <property type="evidence" value="ECO:0007669"/>
    <property type="project" value="UniProtKB-SubCell"/>
</dbReference>
<comment type="caution">
    <text evidence="7">The sequence shown here is derived from an EMBL/GenBank/DDBJ whole genome shotgun (WGS) entry which is preliminary data.</text>
</comment>
<feature type="transmembrane region" description="Helical" evidence="6">
    <location>
        <begin position="20"/>
        <end position="39"/>
    </location>
</feature>
<feature type="transmembrane region" description="Helical" evidence="6">
    <location>
        <begin position="51"/>
        <end position="69"/>
    </location>
</feature>
<dbReference type="PANTHER" id="PTHR42723">
    <property type="entry name" value="CHLOROPHYLL SYNTHASE"/>
    <property type="match status" value="1"/>
</dbReference>
<dbReference type="Pfam" id="PF01040">
    <property type="entry name" value="UbiA"/>
    <property type="match status" value="1"/>
</dbReference>
<feature type="transmembrane region" description="Helical" evidence="6">
    <location>
        <begin position="272"/>
        <end position="290"/>
    </location>
</feature>
<organism evidence="7 8">
    <name type="scientific">Adhaeribacter aerolatus</name>
    <dbReference type="NCBI Taxonomy" id="670289"/>
    <lineage>
        <taxon>Bacteria</taxon>
        <taxon>Pseudomonadati</taxon>
        <taxon>Bacteroidota</taxon>
        <taxon>Cytophagia</taxon>
        <taxon>Cytophagales</taxon>
        <taxon>Hymenobacteraceae</taxon>
        <taxon>Adhaeribacter</taxon>
    </lineage>
</organism>
<comment type="subcellular location">
    <subcellularLocation>
        <location evidence="1">Membrane</location>
        <topology evidence="1">Multi-pass membrane protein</topology>
    </subcellularLocation>
</comment>
<dbReference type="CDD" id="cd13961">
    <property type="entry name" value="PT_UbiA_DGGGPS"/>
    <property type="match status" value="1"/>
</dbReference>
<dbReference type="AlphaFoldDB" id="A0A512B054"/>
<dbReference type="GO" id="GO:0016765">
    <property type="term" value="F:transferase activity, transferring alkyl or aryl (other than methyl) groups"/>
    <property type="evidence" value="ECO:0007669"/>
    <property type="project" value="InterPro"/>
</dbReference>
<evidence type="ECO:0000313" key="7">
    <source>
        <dbReference type="EMBL" id="GEO05340.1"/>
    </source>
</evidence>
<dbReference type="PANTHER" id="PTHR42723:SF1">
    <property type="entry name" value="CHLOROPHYLL SYNTHASE, CHLOROPLASTIC"/>
    <property type="match status" value="1"/>
</dbReference>